<dbReference type="EMBL" id="LR743504">
    <property type="protein sequence ID" value="CAA2107228.1"/>
    <property type="molecule type" value="Genomic_DNA"/>
</dbReference>
<evidence type="ECO:0000313" key="1">
    <source>
        <dbReference type="EMBL" id="CAA2107228.1"/>
    </source>
</evidence>
<dbReference type="AlphaFoldDB" id="A0A679JMJ0"/>
<reference evidence="1" key="1">
    <citation type="submission" date="2019-12" db="EMBL/GenBank/DDBJ databases">
        <authorList>
            <person name="Cremers G."/>
        </authorList>
    </citation>
    <scope>NUCLEOTIDE SEQUENCE</scope>
    <source>
        <strain evidence="1">Mbul1</strain>
    </source>
</reference>
<protein>
    <submittedName>
        <fullName evidence="1">Uncharacterized protein</fullName>
    </submittedName>
</protein>
<organism evidence="1">
    <name type="scientific">Methylobacterium bullatum</name>
    <dbReference type="NCBI Taxonomy" id="570505"/>
    <lineage>
        <taxon>Bacteria</taxon>
        <taxon>Pseudomonadati</taxon>
        <taxon>Pseudomonadota</taxon>
        <taxon>Alphaproteobacteria</taxon>
        <taxon>Hyphomicrobiales</taxon>
        <taxon>Methylobacteriaceae</taxon>
        <taxon>Methylobacterium</taxon>
    </lineage>
</organism>
<gene>
    <name evidence="1" type="ORF">MBUL_04057</name>
</gene>
<proteinExistence type="predicted"/>
<accession>A0A679JMJ0</accession>
<sequence>MYKVKAIDHAGRARVFACGTADQALEKTWELAGRGFKDICVADPKGREMKAAAFERAMDLDVDWS</sequence>
<name>A0A679JMJ0_9HYPH</name>